<keyword evidence="1" id="KW-1133">Transmembrane helix</keyword>
<keyword evidence="1" id="KW-0472">Membrane</keyword>
<evidence type="ECO:0000256" key="1">
    <source>
        <dbReference type="SAM" id="Phobius"/>
    </source>
</evidence>
<proteinExistence type="predicted"/>
<evidence type="ECO:0000313" key="3">
    <source>
        <dbReference type="WBParaSite" id="PEQ_0000314101-mRNA-1"/>
    </source>
</evidence>
<accession>A0A914RA39</accession>
<dbReference type="Proteomes" id="UP000887564">
    <property type="component" value="Unplaced"/>
</dbReference>
<organism evidence="2 3">
    <name type="scientific">Parascaris equorum</name>
    <name type="common">Equine roundworm</name>
    <dbReference type="NCBI Taxonomy" id="6256"/>
    <lineage>
        <taxon>Eukaryota</taxon>
        <taxon>Metazoa</taxon>
        <taxon>Ecdysozoa</taxon>
        <taxon>Nematoda</taxon>
        <taxon>Chromadorea</taxon>
        <taxon>Rhabditida</taxon>
        <taxon>Spirurina</taxon>
        <taxon>Ascaridomorpha</taxon>
        <taxon>Ascaridoidea</taxon>
        <taxon>Ascarididae</taxon>
        <taxon>Parascaris</taxon>
    </lineage>
</organism>
<protein>
    <submittedName>
        <fullName evidence="3">Uncharacterized protein</fullName>
    </submittedName>
</protein>
<keyword evidence="1" id="KW-0812">Transmembrane</keyword>
<evidence type="ECO:0000313" key="2">
    <source>
        <dbReference type="Proteomes" id="UP000887564"/>
    </source>
</evidence>
<feature type="transmembrane region" description="Helical" evidence="1">
    <location>
        <begin position="21"/>
        <end position="44"/>
    </location>
</feature>
<dbReference type="AlphaFoldDB" id="A0A914RA39"/>
<sequence>MKITGRSATASIRSKQKVRTVVGLMTPTAAEILCNVVMTVRSLLALLHHR</sequence>
<reference evidence="3" key="1">
    <citation type="submission" date="2022-11" db="UniProtKB">
        <authorList>
            <consortium name="WormBaseParasite"/>
        </authorList>
    </citation>
    <scope>IDENTIFICATION</scope>
</reference>
<dbReference type="WBParaSite" id="PEQ_0000314101-mRNA-1">
    <property type="protein sequence ID" value="PEQ_0000314101-mRNA-1"/>
    <property type="gene ID" value="PEQ_0000314101"/>
</dbReference>
<keyword evidence="2" id="KW-1185">Reference proteome</keyword>
<name>A0A914RA39_PAREQ</name>